<dbReference type="Pfam" id="PF02098">
    <property type="entry name" value="His_binding"/>
    <property type="match status" value="1"/>
</dbReference>
<dbReference type="InterPro" id="IPR002970">
    <property type="entry name" value="Tick_his-bd"/>
</dbReference>
<dbReference type="AlphaFoldDB" id="A0A6G5A567"/>
<organism evidence="2">
    <name type="scientific">Rhipicephalus microplus</name>
    <name type="common">Cattle tick</name>
    <name type="synonym">Boophilus microplus</name>
    <dbReference type="NCBI Taxonomy" id="6941"/>
    <lineage>
        <taxon>Eukaryota</taxon>
        <taxon>Metazoa</taxon>
        <taxon>Ecdysozoa</taxon>
        <taxon>Arthropoda</taxon>
        <taxon>Chelicerata</taxon>
        <taxon>Arachnida</taxon>
        <taxon>Acari</taxon>
        <taxon>Parasitiformes</taxon>
        <taxon>Ixodida</taxon>
        <taxon>Ixodoidea</taxon>
        <taxon>Ixodidae</taxon>
        <taxon>Rhipicephalinae</taxon>
        <taxon>Rhipicephalus</taxon>
        <taxon>Boophilus</taxon>
    </lineage>
</organism>
<dbReference type="SUPFAM" id="SSF50814">
    <property type="entry name" value="Lipocalins"/>
    <property type="match status" value="1"/>
</dbReference>
<dbReference type="GO" id="GO:0043176">
    <property type="term" value="F:amine binding"/>
    <property type="evidence" value="ECO:0007669"/>
    <property type="project" value="InterPro"/>
</dbReference>
<feature type="chain" id="PRO_5026301560" evidence="1">
    <location>
        <begin position="19"/>
        <end position="202"/>
    </location>
</feature>
<reference evidence="2" key="1">
    <citation type="submission" date="2020-03" db="EMBL/GenBank/DDBJ databases">
        <title>A transcriptome and proteome of the tick Rhipicephalus microplus shaped by the genetic composition of its hosts and developmental stage.</title>
        <authorList>
            <person name="Garcia G.R."/>
            <person name="Ribeiro J.M.C."/>
            <person name="Maruyama S.R."/>
            <person name="Gardinasse L.G."/>
            <person name="Nelson K."/>
            <person name="Ferreira B.R."/>
            <person name="Andrade T.G."/>
            <person name="Santos I.K.F.M."/>
        </authorList>
    </citation>
    <scope>NUCLEOTIDE SEQUENCE</scope>
    <source>
        <strain evidence="2">NSGR</strain>
        <tissue evidence="2">Salivary glands</tissue>
    </source>
</reference>
<feature type="signal peptide" evidence="1">
    <location>
        <begin position="1"/>
        <end position="18"/>
    </location>
</feature>
<dbReference type="GO" id="GO:0030682">
    <property type="term" value="P:symbiont-mediated perturbation of host defenses"/>
    <property type="evidence" value="ECO:0007669"/>
    <property type="project" value="InterPro"/>
</dbReference>
<keyword evidence="1" id="KW-0732">Signal</keyword>
<accession>A0A6G5A567</accession>
<protein>
    <submittedName>
        <fullName evidence="2">Putative lipocalin</fullName>
    </submittedName>
</protein>
<evidence type="ECO:0000313" key="2">
    <source>
        <dbReference type="EMBL" id="NIE45929.1"/>
    </source>
</evidence>
<dbReference type="EMBL" id="GIKN01003656">
    <property type="protein sequence ID" value="NIE45929.1"/>
    <property type="molecule type" value="Transcribed_RNA"/>
</dbReference>
<dbReference type="Gene3D" id="2.40.128.20">
    <property type="match status" value="1"/>
</dbReference>
<sequence length="202" mass="23471">MNPLAVAVLASVITASHCEQVHPIWQNESRLREYQIAWNSLNKSSDITYYQIKATELESTDVYTNHGTLKTNFTCWTVNIKDLNETGETAVRWYRYLRNATREVFFKDVRVNTVSKFNYTIKNAVEYKYQDEKTADPVIFTDGEMCDLFNVPRMSPEGGCELWVKSDYKDNVPPCCSFIYDLLCDVEKSYKIYEQKLCSKVA</sequence>
<dbReference type="InterPro" id="IPR012674">
    <property type="entry name" value="Calycin"/>
</dbReference>
<proteinExistence type="predicted"/>
<name>A0A6G5A567_RHIMP</name>
<evidence type="ECO:0000256" key="1">
    <source>
        <dbReference type="SAM" id="SignalP"/>
    </source>
</evidence>